<protein>
    <submittedName>
        <fullName evidence="1">Uncharacterized protein</fullName>
    </submittedName>
</protein>
<dbReference type="Proteomes" id="UP000828390">
    <property type="component" value="Unassembled WGS sequence"/>
</dbReference>
<comment type="caution">
    <text evidence="1">The sequence shown here is derived from an EMBL/GenBank/DDBJ whole genome shotgun (WGS) entry which is preliminary data.</text>
</comment>
<accession>A0A9D3Y6N2</accession>
<dbReference type="EMBL" id="JAIWYP010000016">
    <property type="protein sequence ID" value="KAH3694415.1"/>
    <property type="molecule type" value="Genomic_DNA"/>
</dbReference>
<reference evidence="1" key="1">
    <citation type="journal article" date="2019" name="bioRxiv">
        <title>The Genome of the Zebra Mussel, Dreissena polymorpha: A Resource for Invasive Species Research.</title>
        <authorList>
            <person name="McCartney M.A."/>
            <person name="Auch B."/>
            <person name="Kono T."/>
            <person name="Mallez S."/>
            <person name="Zhang Y."/>
            <person name="Obille A."/>
            <person name="Becker A."/>
            <person name="Abrahante J.E."/>
            <person name="Garbe J."/>
            <person name="Badalamenti J.P."/>
            <person name="Herman A."/>
            <person name="Mangelson H."/>
            <person name="Liachko I."/>
            <person name="Sullivan S."/>
            <person name="Sone E.D."/>
            <person name="Koren S."/>
            <person name="Silverstein K.A.T."/>
            <person name="Beckman K.B."/>
            <person name="Gohl D.M."/>
        </authorList>
    </citation>
    <scope>NUCLEOTIDE SEQUENCE</scope>
    <source>
        <strain evidence="1">Duluth1</strain>
        <tissue evidence="1">Whole animal</tissue>
    </source>
</reference>
<reference evidence="1" key="2">
    <citation type="submission" date="2020-11" db="EMBL/GenBank/DDBJ databases">
        <authorList>
            <person name="McCartney M.A."/>
            <person name="Auch B."/>
            <person name="Kono T."/>
            <person name="Mallez S."/>
            <person name="Becker A."/>
            <person name="Gohl D.M."/>
            <person name="Silverstein K.A.T."/>
            <person name="Koren S."/>
            <person name="Bechman K.B."/>
            <person name="Herman A."/>
            <person name="Abrahante J.E."/>
            <person name="Garbe J."/>
        </authorList>
    </citation>
    <scope>NUCLEOTIDE SEQUENCE</scope>
    <source>
        <strain evidence="1">Duluth1</strain>
        <tissue evidence="1">Whole animal</tissue>
    </source>
</reference>
<keyword evidence="2" id="KW-1185">Reference proteome</keyword>
<evidence type="ECO:0000313" key="1">
    <source>
        <dbReference type="EMBL" id="KAH3694415.1"/>
    </source>
</evidence>
<evidence type="ECO:0000313" key="2">
    <source>
        <dbReference type="Proteomes" id="UP000828390"/>
    </source>
</evidence>
<sequence length="108" mass="12761">MMKEIQVVLHRVEFLTCLKTQSKFSRMECKTQCYKGSQHQMWTARTLLLRIHKDTYKWLSRMSSSLVMHVHTKNVLVALKINQAATNLLTCIGYAHKNERWSILSFNF</sequence>
<gene>
    <name evidence="1" type="ORF">DPMN_081855</name>
</gene>
<proteinExistence type="predicted"/>
<organism evidence="1 2">
    <name type="scientific">Dreissena polymorpha</name>
    <name type="common">Zebra mussel</name>
    <name type="synonym">Mytilus polymorpha</name>
    <dbReference type="NCBI Taxonomy" id="45954"/>
    <lineage>
        <taxon>Eukaryota</taxon>
        <taxon>Metazoa</taxon>
        <taxon>Spiralia</taxon>
        <taxon>Lophotrochozoa</taxon>
        <taxon>Mollusca</taxon>
        <taxon>Bivalvia</taxon>
        <taxon>Autobranchia</taxon>
        <taxon>Heteroconchia</taxon>
        <taxon>Euheterodonta</taxon>
        <taxon>Imparidentia</taxon>
        <taxon>Neoheterodontei</taxon>
        <taxon>Myida</taxon>
        <taxon>Dreissenoidea</taxon>
        <taxon>Dreissenidae</taxon>
        <taxon>Dreissena</taxon>
    </lineage>
</organism>
<dbReference type="AlphaFoldDB" id="A0A9D3Y6N2"/>
<name>A0A9D3Y6N2_DREPO</name>